<reference evidence="2" key="1">
    <citation type="submission" date="2017-06" db="EMBL/GenBank/DDBJ databases">
        <title>Capnocytophaga spp. assemblies.</title>
        <authorList>
            <person name="Gulvik C.A."/>
        </authorList>
    </citation>
    <scope>NUCLEOTIDE SEQUENCE [LARGE SCALE GENOMIC DNA]</scope>
    <source>
        <strain evidence="2">H4486</strain>
    </source>
</reference>
<organism evidence="1 2">
    <name type="scientific">Capnocytophaga sputigena</name>
    <dbReference type="NCBI Taxonomy" id="1019"/>
    <lineage>
        <taxon>Bacteria</taxon>
        <taxon>Pseudomonadati</taxon>
        <taxon>Bacteroidota</taxon>
        <taxon>Flavobacteriia</taxon>
        <taxon>Flavobacteriales</taxon>
        <taxon>Flavobacteriaceae</taxon>
        <taxon>Capnocytophaga</taxon>
    </lineage>
</organism>
<dbReference type="AlphaFoldDB" id="A0A250F4B8"/>
<dbReference type="RefSeq" id="WP_095901824.1">
    <property type="nucleotide sequence ID" value="NZ_CP022383.1"/>
</dbReference>
<evidence type="ECO:0000313" key="1">
    <source>
        <dbReference type="EMBL" id="ATA79980.1"/>
    </source>
</evidence>
<proteinExistence type="predicted"/>
<accession>A0A250F4B8</accession>
<sequence>MNEQARKLYDQAQANYPALKAQIEAQVVRWFWAAGGMGLFSLEPFYFEQNRFPKSKILKEAPKDTDNKYQYGVNGKDEIIVAHSYIGCEGDYYEEFYFREENQIISYHFDFASKKKCINTKIFIYKDELLQSIYSAFDNNTWSERTMYYEGNKLICQEKKGLDYIDNTLLYTYDMSGKLNSITNETGYVYYQKKDKKISYKALSEKAMERYYALLVPTIKAYIIKEPLYCINLSFDYQNILPTRIGFGLESDRQKWNETYGERVDRYLWNTAEYAHIIDIEPNEEDATLFDLFNQETEMQEKSSAATKLLVACAKRLKEECASLGIPSTNDFVIVVSDEEEFFFKKV</sequence>
<protein>
    <submittedName>
        <fullName evidence="1">Uncharacterized protein</fullName>
    </submittedName>
</protein>
<name>A0A250F4B8_CAPSP</name>
<evidence type="ECO:0000313" key="2">
    <source>
        <dbReference type="Proteomes" id="UP000217334"/>
    </source>
</evidence>
<dbReference type="Proteomes" id="UP000217334">
    <property type="component" value="Chromosome"/>
</dbReference>
<dbReference type="EMBL" id="CP022383">
    <property type="protein sequence ID" value="ATA79980.1"/>
    <property type="molecule type" value="Genomic_DNA"/>
</dbReference>
<gene>
    <name evidence="1" type="ORF">CGC59_09955</name>
</gene>